<dbReference type="GO" id="GO:0009982">
    <property type="term" value="F:pseudouridine synthase activity"/>
    <property type="evidence" value="ECO:0007669"/>
    <property type="project" value="InterPro"/>
</dbReference>
<dbReference type="Proteomes" id="UP000824125">
    <property type="component" value="Unassembled WGS sequence"/>
</dbReference>
<dbReference type="PANTHER" id="PTHR21600:SF83">
    <property type="entry name" value="PSEUDOURIDYLATE SYNTHASE RPUSD4, MITOCHONDRIAL"/>
    <property type="match status" value="1"/>
</dbReference>
<dbReference type="GO" id="GO:0003723">
    <property type="term" value="F:RNA binding"/>
    <property type="evidence" value="ECO:0007669"/>
    <property type="project" value="InterPro"/>
</dbReference>
<evidence type="ECO:0000256" key="3">
    <source>
        <dbReference type="ARBA" id="ARBA00023235"/>
    </source>
</evidence>
<dbReference type="AlphaFoldDB" id="A0A9D1MV47"/>
<evidence type="ECO:0000313" key="8">
    <source>
        <dbReference type="Proteomes" id="UP000824125"/>
    </source>
</evidence>
<dbReference type="InterPro" id="IPR006145">
    <property type="entry name" value="PsdUridine_synth_RsuA/RluA"/>
</dbReference>
<evidence type="ECO:0000256" key="1">
    <source>
        <dbReference type="ARBA" id="ARBA00000073"/>
    </source>
</evidence>
<name>A0A9D1MV47_9FIRM</name>
<evidence type="ECO:0000256" key="5">
    <source>
        <dbReference type="ARBA" id="ARBA00033164"/>
    </source>
</evidence>
<comment type="caution">
    <text evidence="7">The sequence shown here is derived from an EMBL/GenBank/DDBJ whole genome shotgun (WGS) entry which is preliminary data.</text>
</comment>
<dbReference type="InterPro" id="IPR020103">
    <property type="entry name" value="PsdUridine_synth_cat_dom_sf"/>
</dbReference>
<organism evidence="7 8">
    <name type="scientific">Candidatus Scybalenecus merdavium</name>
    <dbReference type="NCBI Taxonomy" id="2840939"/>
    <lineage>
        <taxon>Bacteria</taxon>
        <taxon>Bacillati</taxon>
        <taxon>Bacillota</taxon>
        <taxon>Clostridia</taxon>
        <taxon>Eubacteriales</taxon>
        <taxon>Oscillospiraceae</taxon>
        <taxon>Oscillospiraceae incertae sedis</taxon>
        <taxon>Candidatus Scybalenecus</taxon>
    </lineage>
</organism>
<sequence length="263" mass="29310">AKPEQKLNENDVISLYINDELLEEHRKDLAFLQAPDTLDVVYEDENVLVAFKPAGLLCHSDTAERTDTLGARLLHYLYRTGAWKPEDTPGFAPAICNRLDRNTCGLVLCGKNAQSVRMLNEKIRAREIGKFYLAVLEGIPQEKEGAITGYLTKDGYQNKVQFSKQAQTHAKDSATHYKVLCEKNGRALVEAQLLTGRTHQLRVHFASIGCPIAGDGKYAGGRTFRQKLMAYKLVFAFKGDAGILNNLNGMTVKADTAEFLKEF</sequence>
<keyword evidence="3" id="KW-0413">Isomerase</keyword>
<protein>
    <recommendedName>
        <fullName evidence="4">RNA pseudouridylate synthase</fullName>
    </recommendedName>
    <alternativeName>
        <fullName evidence="5">RNA-uridine isomerase</fullName>
    </alternativeName>
</protein>
<comment type="catalytic activity">
    <reaction evidence="1">
        <text>a uridine in RNA = a pseudouridine in RNA</text>
        <dbReference type="Rhea" id="RHEA:48348"/>
        <dbReference type="Rhea" id="RHEA-COMP:12068"/>
        <dbReference type="Rhea" id="RHEA-COMP:12069"/>
        <dbReference type="ChEBI" id="CHEBI:65314"/>
        <dbReference type="ChEBI" id="CHEBI:65315"/>
    </reaction>
</comment>
<dbReference type="PANTHER" id="PTHR21600">
    <property type="entry name" value="MITOCHONDRIAL RNA PSEUDOURIDINE SYNTHASE"/>
    <property type="match status" value="1"/>
</dbReference>
<feature type="domain" description="Pseudouridine synthase RsuA/RluA-like" evidence="6">
    <location>
        <begin position="46"/>
        <end position="207"/>
    </location>
</feature>
<reference evidence="7" key="1">
    <citation type="submission" date="2020-10" db="EMBL/GenBank/DDBJ databases">
        <authorList>
            <person name="Gilroy R."/>
        </authorList>
    </citation>
    <scope>NUCLEOTIDE SEQUENCE</scope>
    <source>
        <strain evidence="7">CHK176-6737</strain>
    </source>
</reference>
<evidence type="ECO:0000313" key="7">
    <source>
        <dbReference type="EMBL" id="HIU69162.1"/>
    </source>
</evidence>
<dbReference type="Gene3D" id="3.30.2350.10">
    <property type="entry name" value="Pseudouridine synthase"/>
    <property type="match status" value="1"/>
</dbReference>
<evidence type="ECO:0000256" key="2">
    <source>
        <dbReference type="ARBA" id="ARBA00010876"/>
    </source>
</evidence>
<dbReference type="InterPro" id="IPR050188">
    <property type="entry name" value="RluA_PseudoU_synthase"/>
</dbReference>
<feature type="non-terminal residue" evidence="7">
    <location>
        <position position="1"/>
    </location>
</feature>
<gene>
    <name evidence="7" type="ORF">IAD23_04315</name>
</gene>
<accession>A0A9D1MV47</accession>
<dbReference type="GO" id="GO:0140098">
    <property type="term" value="F:catalytic activity, acting on RNA"/>
    <property type="evidence" value="ECO:0007669"/>
    <property type="project" value="UniProtKB-ARBA"/>
</dbReference>
<dbReference type="EMBL" id="DVNM01000023">
    <property type="protein sequence ID" value="HIU69162.1"/>
    <property type="molecule type" value="Genomic_DNA"/>
</dbReference>
<dbReference type="GO" id="GO:0001522">
    <property type="term" value="P:pseudouridine synthesis"/>
    <property type="evidence" value="ECO:0007669"/>
    <property type="project" value="InterPro"/>
</dbReference>
<dbReference type="GO" id="GO:0006396">
    <property type="term" value="P:RNA processing"/>
    <property type="evidence" value="ECO:0007669"/>
    <property type="project" value="UniProtKB-ARBA"/>
</dbReference>
<dbReference type="InterPro" id="IPR006224">
    <property type="entry name" value="PsdUridine_synth_RluA-like_CS"/>
</dbReference>
<dbReference type="Pfam" id="PF00849">
    <property type="entry name" value="PseudoU_synth_2"/>
    <property type="match status" value="1"/>
</dbReference>
<dbReference type="PROSITE" id="PS01129">
    <property type="entry name" value="PSI_RLU"/>
    <property type="match status" value="1"/>
</dbReference>
<dbReference type="SUPFAM" id="SSF55120">
    <property type="entry name" value="Pseudouridine synthase"/>
    <property type="match status" value="1"/>
</dbReference>
<evidence type="ECO:0000256" key="4">
    <source>
        <dbReference type="ARBA" id="ARBA00031870"/>
    </source>
</evidence>
<evidence type="ECO:0000259" key="6">
    <source>
        <dbReference type="Pfam" id="PF00849"/>
    </source>
</evidence>
<comment type="similarity">
    <text evidence="2">Belongs to the pseudouridine synthase RluA family.</text>
</comment>
<proteinExistence type="inferred from homology"/>
<reference evidence="7" key="2">
    <citation type="journal article" date="2021" name="PeerJ">
        <title>Extensive microbial diversity within the chicken gut microbiome revealed by metagenomics and culture.</title>
        <authorList>
            <person name="Gilroy R."/>
            <person name="Ravi A."/>
            <person name="Getino M."/>
            <person name="Pursley I."/>
            <person name="Horton D.L."/>
            <person name="Alikhan N.F."/>
            <person name="Baker D."/>
            <person name="Gharbi K."/>
            <person name="Hall N."/>
            <person name="Watson M."/>
            <person name="Adriaenssens E.M."/>
            <person name="Foster-Nyarko E."/>
            <person name="Jarju S."/>
            <person name="Secka A."/>
            <person name="Antonio M."/>
            <person name="Oren A."/>
            <person name="Chaudhuri R.R."/>
            <person name="La Ragione R."/>
            <person name="Hildebrand F."/>
            <person name="Pallen M.J."/>
        </authorList>
    </citation>
    <scope>NUCLEOTIDE SEQUENCE</scope>
    <source>
        <strain evidence="7">CHK176-6737</strain>
    </source>
</reference>
<dbReference type="CDD" id="cd02869">
    <property type="entry name" value="PseudoU_synth_RluA_like"/>
    <property type="match status" value="1"/>
</dbReference>